<dbReference type="Proteomes" id="UP000828390">
    <property type="component" value="Unassembled WGS sequence"/>
</dbReference>
<evidence type="ECO:0000313" key="1">
    <source>
        <dbReference type="EMBL" id="KAH3770980.1"/>
    </source>
</evidence>
<dbReference type="EMBL" id="JAIWYP010000009">
    <property type="protein sequence ID" value="KAH3770980.1"/>
    <property type="molecule type" value="Genomic_DNA"/>
</dbReference>
<accession>A0A9D4E210</accession>
<dbReference type="AlphaFoldDB" id="A0A9D4E210"/>
<reference evidence="1" key="1">
    <citation type="journal article" date="2019" name="bioRxiv">
        <title>The Genome of the Zebra Mussel, Dreissena polymorpha: A Resource for Invasive Species Research.</title>
        <authorList>
            <person name="McCartney M.A."/>
            <person name="Auch B."/>
            <person name="Kono T."/>
            <person name="Mallez S."/>
            <person name="Zhang Y."/>
            <person name="Obille A."/>
            <person name="Becker A."/>
            <person name="Abrahante J.E."/>
            <person name="Garbe J."/>
            <person name="Badalamenti J.P."/>
            <person name="Herman A."/>
            <person name="Mangelson H."/>
            <person name="Liachko I."/>
            <person name="Sullivan S."/>
            <person name="Sone E.D."/>
            <person name="Koren S."/>
            <person name="Silverstein K.A.T."/>
            <person name="Beckman K.B."/>
            <person name="Gohl D.M."/>
        </authorList>
    </citation>
    <scope>NUCLEOTIDE SEQUENCE</scope>
    <source>
        <strain evidence="1">Duluth1</strain>
        <tissue evidence="1">Whole animal</tissue>
    </source>
</reference>
<reference evidence="1" key="2">
    <citation type="submission" date="2020-11" db="EMBL/GenBank/DDBJ databases">
        <authorList>
            <person name="McCartney M.A."/>
            <person name="Auch B."/>
            <person name="Kono T."/>
            <person name="Mallez S."/>
            <person name="Becker A."/>
            <person name="Gohl D.M."/>
            <person name="Silverstein K.A.T."/>
            <person name="Koren S."/>
            <person name="Bechman K.B."/>
            <person name="Herman A."/>
            <person name="Abrahante J.E."/>
            <person name="Garbe J."/>
        </authorList>
    </citation>
    <scope>NUCLEOTIDE SEQUENCE</scope>
    <source>
        <strain evidence="1">Duluth1</strain>
        <tissue evidence="1">Whole animal</tissue>
    </source>
</reference>
<sequence length="194" mass="21759">MPKYELVKDASFTKTDFGDHILLPSTDQDDSFTSLTKHVAILLEETFYNSKDESYRVLCVSEVFNRAVETGVRAVTIRRERTAVYRGTATLYRGKIMPSLLGEGFHLQETVTQMIGLCKHVLRNKVKGQQVIGSAKTKENLDQLLLTFCIDYQKFSGSVTPALVDLVSGQVTRAMQLDSLVVIIYVYNTGTTSY</sequence>
<protein>
    <submittedName>
        <fullName evidence="1">Uncharacterized protein</fullName>
    </submittedName>
</protein>
<comment type="caution">
    <text evidence="1">The sequence shown here is derived from an EMBL/GenBank/DDBJ whole genome shotgun (WGS) entry which is preliminary data.</text>
</comment>
<organism evidence="1 2">
    <name type="scientific">Dreissena polymorpha</name>
    <name type="common">Zebra mussel</name>
    <name type="synonym">Mytilus polymorpha</name>
    <dbReference type="NCBI Taxonomy" id="45954"/>
    <lineage>
        <taxon>Eukaryota</taxon>
        <taxon>Metazoa</taxon>
        <taxon>Spiralia</taxon>
        <taxon>Lophotrochozoa</taxon>
        <taxon>Mollusca</taxon>
        <taxon>Bivalvia</taxon>
        <taxon>Autobranchia</taxon>
        <taxon>Heteroconchia</taxon>
        <taxon>Euheterodonta</taxon>
        <taxon>Imparidentia</taxon>
        <taxon>Neoheterodontei</taxon>
        <taxon>Myida</taxon>
        <taxon>Dreissenoidea</taxon>
        <taxon>Dreissenidae</taxon>
        <taxon>Dreissena</taxon>
    </lineage>
</organism>
<proteinExistence type="predicted"/>
<evidence type="ECO:0000313" key="2">
    <source>
        <dbReference type="Proteomes" id="UP000828390"/>
    </source>
</evidence>
<keyword evidence="2" id="KW-1185">Reference proteome</keyword>
<name>A0A9D4E210_DREPO</name>
<gene>
    <name evidence="1" type="ORF">DPMN_172280</name>
</gene>